<evidence type="ECO:0000313" key="5">
    <source>
        <dbReference type="EMBL" id="MCI2286148.1"/>
    </source>
</evidence>
<keyword evidence="3" id="KW-0597">Phosphoprotein</keyword>
<keyword evidence="2" id="KW-0596">Phosphopantetheine</keyword>
<sequence length="302" mass="34594">MVPQIFIEVEQLPLMASGKIDRTRPESQFSGYLTESRSCLSNKIIFESEQEALMADIWQEVLKVNHIRRNDNFFKVGGDSIRTLQVIASLQKHNITLQAEDFFEYPTIAELVTKIISTQVQTSDLVFVDSGPVGPAQAWFLYQNLPQENIYYWEVTLNLTQQLETKHLPAVVEALCKRHAALATAFRCENGRRKQYPQTATEIDGDDEKNVHLISCSVEEWYENKQVRMQPIVANLDIRQGRLLQLAVVGELGSAGQLVFIIHHLAVDLLSIDILLQDFTRIYPKRYVRLFAVQAFRSISRL</sequence>
<dbReference type="InterPro" id="IPR001242">
    <property type="entry name" value="Condensation_dom"/>
</dbReference>
<dbReference type="SUPFAM" id="SSF47336">
    <property type="entry name" value="ACP-like"/>
    <property type="match status" value="1"/>
</dbReference>
<dbReference type="RefSeq" id="WP_242289408.1">
    <property type="nucleotide sequence ID" value="NZ_JAKKSL010000007.1"/>
</dbReference>
<proteinExistence type="predicted"/>
<keyword evidence="6" id="KW-1185">Reference proteome</keyword>
<dbReference type="Pfam" id="PF00550">
    <property type="entry name" value="PP-binding"/>
    <property type="match status" value="1"/>
</dbReference>
<dbReference type="InterPro" id="IPR006162">
    <property type="entry name" value="Ppantetheine_attach_site"/>
</dbReference>
<dbReference type="EMBL" id="JAKKSL010000007">
    <property type="protein sequence ID" value="MCI2286148.1"/>
    <property type="molecule type" value="Genomic_DNA"/>
</dbReference>
<reference evidence="5" key="1">
    <citation type="submission" date="2022-01" db="EMBL/GenBank/DDBJ databases">
        <title>Colwellia maritima, isolated from seawater.</title>
        <authorList>
            <person name="Kristyanto S."/>
            <person name="Jung J."/>
            <person name="Jeon C.O."/>
        </authorList>
    </citation>
    <scope>NUCLEOTIDE SEQUENCE</scope>
    <source>
        <strain evidence="5">MSW7</strain>
    </source>
</reference>
<dbReference type="InterPro" id="IPR023213">
    <property type="entry name" value="CAT-like_dom_sf"/>
</dbReference>
<evidence type="ECO:0000256" key="3">
    <source>
        <dbReference type="ARBA" id="ARBA00022553"/>
    </source>
</evidence>
<feature type="domain" description="Carrier" evidence="4">
    <location>
        <begin position="45"/>
        <end position="119"/>
    </location>
</feature>
<dbReference type="InterPro" id="IPR036736">
    <property type="entry name" value="ACP-like_sf"/>
</dbReference>
<dbReference type="Gene3D" id="3.30.559.10">
    <property type="entry name" value="Chloramphenicol acetyltransferase-like domain"/>
    <property type="match status" value="1"/>
</dbReference>
<evidence type="ECO:0000259" key="4">
    <source>
        <dbReference type="PROSITE" id="PS50075"/>
    </source>
</evidence>
<dbReference type="Gene3D" id="1.10.1200.10">
    <property type="entry name" value="ACP-like"/>
    <property type="match status" value="1"/>
</dbReference>
<gene>
    <name evidence="5" type="ORF">L3081_25370</name>
</gene>
<evidence type="ECO:0000256" key="2">
    <source>
        <dbReference type="ARBA" id="ARBA00022450"/>
    </source>
</evidence>
<comment type="caution">
    <text evidence="5">The sequence shown here is derived from an EMBL/GenBank/DDBJ whole genome shotgun (WGS) entry which is preliminary data.</text>
</comment>
<organism evidence="5 6">
    <name type="scientific">Colwellia maritima</name>
    <dbReference type="NCBI Taxonomy" id="2912588"/>
    <lineage>
        <taxon>Bacteria</taxon>
        <taxon>Pseudomonadati</taxon>
        <taxon>Pseudomonadota</taxon>
        <taxon>Gammaproteobacteria</taxon>
        <taxon>Alteromonadales</taxon>
        <taxon>Colwelliaceae</taxon>
        <taxon>Colwellia</taxon>
    </lineage>
</organism>
<dbReference type="SUPFAM" id="SSF56801">
    <property type="entry name" value="Acetyl-CoA synthetase-like"/>
    <property type="match status" value="1"/>
</dbReference>
<dbReference type="PANTHER" id="PTHR45527">
    <property type="entry name" value="NONRIBOSOMAL PEPTIDE SYNTHETASE"/>
    <property type="match status" value="1"/>
</dbReference>
<evidence type="ECO:0000313" key="6">
    <source>
        <dbReference type="Proteomes" id="UP001139646"/>
    </source>
</evidence>
<dbReference type="PROSITE" id="PS50075">
    <property type="entry name" value="CARRIER"/>
    <property type="match status" value="1"/>
</dbReference>
<dbReference type="PROSITE" id="PS00012">
    <property type="entry name" value="PHOSPHOPANTETHEINE"/>
    <property type="match status" value="1"/>
</dbReference>
<dbReference type="PANTHER" id="PTHR45527:SF1">
    <property type="entry name" value="FATTY ACID SYNTHASE"/>
    <property type="match status" value="1"/>
</dbReference>
<protein>
    <submittedName>
        <fullName evidence="5">Condensation domain-containing protein</fullName>
    </submittedName>
</protein>
<dbReference type="SUPFAM" id="SSF52777">
    <property type="entry name" value="CoA-dependent acyltransferases"/>
    <property type="match status" value="1"/>
</dbReference>
<comment type="cofactor">
    <cofactor evidence="1">
        <name>pantetheine 4'-phosphate</name>
        <dbReference type="ChEBI" id="CHEBI:47942"/>
    </cofactor>
</comment>
<accession>A0ABS9X7E1</accession>
<dbReference type="InterPro" id="IPR009081">
    <property type="entry name" value="PP-bd_ACP"/>
</dbReference>
<dbReference type="Proteomes" id="UP001139646">
    <property type="component" value="Unassembled WGS sequence"/>
</dbReference>
<name>A0ABS9X7E1_9GAMM</name>
<evidence type="ECO:0000256" key="1">
    <source>
        <dbReference type="ARBA" id="ARBA00001957"/>
    </source>
</evidence>
<dbReference type="Pfam" id="PF00668">
    <property type="entry name" value="Condensation"/>
    <property type="match status" value="1"/>
</dbReference>